<comment type="caution">
    <text evidence="2">The sequence shown here is derived from an EMBL/GenBank/DDBJ whole genome shotgun (WGS) entry which is preliminary data.</text>
</comment>
<protein>
    <recommendedName>
        <fullName evidence="1">Novel STAND NTPase 1 domain-containing protein</fullName>
    </recommendedName>
</protein>
<organism evidence="2 3">
    <name type="scientific">Nonomuraea antimicrobica</name>
    <dbReference type="NCBI Taxonomy" id="561173"/>
    <lineage>
        <taxon>Bacteria</taxon>
        <taxon>Bacillati</taxon>
        <taxon>Actinomycetota</taxon>
        <taxon>Actinomycetes</taxon>
        <taxon>Streptosporangiales</taxon>
        <taxon>Streptosporangiaceae</taxon>
        <taxon>Nonomuraea</taxon>
    </lineage>
</organism>
<proteinExistence type="predicted"/>
<evidence type="ECO:0000259" key="1">
    <source>
        <dbReference type="Pfam" id="PF20703"/>
    </source>
</evidence>
<sequence length="366" mass="39029">MLFGASGAGKSSLLRAGLLAGVRAGRPSWRALLFTPGTHPLEECAIRLAGVVGGTPGPLRDEPAGDPRALYRLAGQALDGEPAEAEILLIVDQFEEVFTLCRDEGERARFLDLLLTAATGGNSRCRLVIGVRADFYAHCTGHPALLAALPEAHLPLGPMTADELREAVMQPGVRAGHIVEGAPAARIVADAAGQPGALPLVSHALLETWLRRCGVALTPAAYEAAGGLSQAVARTAEDTYTALGPGRRRLARQVFPRLTALGEGTQDTKRRIGRHQLDDDPDTGAVLEHLARARLITLDRDGVEIGHEALIRSWPRLHDWLDEDREGLRLHHRLAEATEAWAALGRDPGSLYRGTVLAMARDPAGA</sequence>
<dbReference type="SUPFAM" id="SSF52540">
    <property type="entry name" value="P-loop containing nucleoside triphosphate hydrolases"/>
    <property type="match status" value="1"/>
</dbReference>
<dbReference type="InterPro" id="IPR049052">
    <property type="entry name" value="nSTAND1"/>
</dbReference>
<name>A0ABP7CSJ2_9ACTN</name>
<dbReference type="Pfam" id="PF20703">
    <property type="entry name" value="nSTAND1"/>
    <property type="match status" value="1"/>
</dbReference>
<dbReference type="Proteomes" id="UP001500902">
    <property type="component" value="Unassembled WGS sequence"/>
</dbReference>
<dbReference type="EMBL" id="BAAAZP010000140">
    <property type="protein sequence ID" value="GAA3693862.1"/>
    <property type="molecule type" value="Genomic_DNA"/>
</dbReference>
<accession>A0ABP7CSJ2</accession>
<dbReference type="InterPro" id="IPR027417">
    <property type="entry name" value="P-loop_NTPase"/>
</dbReference>
<feature type="domain" description="Novel STAND NTPase 1" evidence="1">
    <location>
        <begin position="1"/>
        <end position="348"/>
    </location>
</feature>
<keyword evidence="3" id="KW-1185">Reference proteome</keyword>
<gene>
    <name evidence="2" type="ORF">GCM10022224_069190</name>
</gene>
<evidence type="ECO:0000313" key="3">
    <source>
        <dbReference type="Proteomes" id="UP001500902"/>
    </source>
</evidence>
<reference evidence="3" key="1">
    <citation type="journal article" date="2019" name="Int. J. Syst. Evol. Microbiol.">
        <title>The Global Catalogue of Microorganisms (GCM) 10K type strain sequencing project: providing services to taxonomists for standard genome sequencing and annotation.</title>
        <authorList>
            <consortium name="The Broad Institute Genomics Platform"/>
            <consortium name="The Broad Institute Genome Sequencing Center for Infectious Disease"/>
            <person name="Wu L."/>
            <person name="Ma J."/>
        </authorList>
    </citation>
    <scope>NUCLEOTIDE SEQUENCE [LARGE SCALE GENOMIC DNA]</scope>
    <source>
        <strain evidence="3">JCM 16904</strain>
    </source>
</reference>
<evidence type="ECO:0000313" key="2">
    <source>
        <dbReference type="EMBL" id="GAA3693862.1"/>
    </source>
</evidence>